<accession>A0A0F3PGG3</accession>
<evidence type="ECO:0000256" key="1">
    <source>
        <dbReference type="SAM" id="Phobius"/>
    </source>
</evidence>
<protein>
    <submittedName>
        <fullName evidence="2">Putative membrane protein</fullName>
    </submittedName>
</protein>
<feature type="transmembrane region" description="Helical" evidence="1">
    <location>
        <begin position="17"/>
        <end position="35"/>
    </location>
</feature>
<keyword evidence="1" id="KW-0812">Transmembrane</keyword>
<name>A0A0F3PGG3_RICRH</name>
<dbReference type="AlphaFoldDB" id="A0A0F3PGG3"/>
<evidence type="ECO:0000313" key="3">
    <source>
        <dbReference type="Proteomes" id="UP000033591"/>
    </source>
</evidence>
<gene>
    <name evidence="2" type="ORF">RMAECT_0252</name>
</gene>
<dbReference type="EMBL" id="LAOC01000001">
    <property type="protein sequence ID" value="KJV79455.1"/>
    <property type="molecule type" value="Genomic_DNA"/>
</dbReference>
<sequence>MLGDQFIGFQEDQMLDTIYLIISLLFCIYYILFGLRKYIK</sequence>
<keyword evidence="1" id="KW-0472">Membrane</keyword>
<comment type="caution">
    <text evidence="2">The sequence shown here is derived from an EMBL/GenBank/DDBJ whole genome shotgun (WGS) entry which is preliminary data.</text>
</comment>
<organism evidence="2 3">
    <name type="scientific">Rickettsia rhipicephali str. Ect</name>
    <dbReference type="NCBI Taxonomy" id="1359199"/>
    <lineage>
        <taxon>Bacteria</taxon>
        <taxon>Pseudomonadati</taxon>
        <taxon>Pseudomonadota</taxon>
        <taxon>Alphaproteobacteria</taxon>
        <taxon>Rickettsiales</taxon>
        <taxon>Rickettsiaceae</taxon>
        <taxon>Rickettsieae</taxon>
        <taxon>Rickettsia</taxon>
        <taxon>spotted fever group</taxon>
    </lineage>
</organism>
<proteinExistence type="predicted"/>
<dbReference type="Proteomes" id="UP000033591">
    <property type="component" value="Unassembled WGS sequence"/>
</dbReference>
<reference evidence="2 3" key="1">
    <citation type="submission" date="2015-01" db="EMBL/GenBank/DDBJ databases">
        <title>Genome Sequencing of Rickettsiales.</title>
        <authorList>
            <person name="Daugherty S.C."/>
            <person name="Su Q."/>
            <person name="Abolude K."/>
            <person name="Beier-Sexton M."/>
            <person name="Carlyon J.A."/>
            <person name="Carter R."/>
            <person name="Day N.P."/>
            <person name="Dumler S.J."/>
            <person name="Dyachenko V."/>
            <person name="Godinez A."/>
            <person name="Kurtti T.J."/>
            <person name="Lichay M."/>
            <person name="Mullins K.E."/>
            <person name="Ott S."/>
            <person name="Pappas-Brown V."/>
            <person name="Paris D.H."/>
            <person name="Patel P."/>
            <person name="Richards A.L."/>
            <person name="Sadzewicz L."/>
            <person name="Sears K."/>
            <person name="Seidman D."/>
            <person name="Sengamalay N."/>
            <person name="Stenos J."/>
            <person name="Tallon L.J."/>
            <person name="Vincent G."/>
            <person name="Fraser C.M."/>
            <person name="Munderloh U."/>
            <person name="Dunning-Hotopp J.C."/>
        </authorList>
    </citation>
    <scope>NUCLEOTIDE SEQUENCE [LARGE SCALE GENOMIC DNA]</scope>
    <source>
        <strain evidence="2 3">Ect</strain>
    </source>
</reference>
<keyword evidence="1" id="KW-1133">Transmembrane helix</keyword>
<evidence type="ECO:0000313" key="2">
    <source>
        <dbReference type="EMBL" id="KJV79455.1"/>
    </source>
</evidence>